<proteinExistence type="predicted"/>
<gene>
    <name evidence="2" type="ordered locus">XC_1496</name>
</gene>
<sequence>MAIIEGLQRYLGLIAATAFVLAVAGFGAALPGYLQGSHPVALLGAAGVPHALGFNLLAFVLVGGLGMATGISLLARMPPKAGWSLRVGGQLIVLAGLAFIGMGLLPLDPTDLDGRASQSHATAWLLWAVAFVPGMLLIAAQLLNQPGMRALAWLSLAAGLLVAVLSFGPPGLLRQAVAQRVAFLAWVGWLAVAGWSWPALLRPGSRPV</sequence>
<dbReference type="KEGG" id="xcb:XC_1496"/>
<organism evidence="2 3">
    <name type="scientific">Xanthomonas campestris pv. campestris (strain 8004)</name>
    <dbReference type="NCBI Taxonomy" id="314565"/>
    <lineage>
        <taxon>Bacteria</taxon>
        <taxon>Pseudomonadati</taxon>
        <taxon>Pseudomonadota</taxon>
        <taxon>Gammaproteobacteria</taxon>
        <taxon>Lysobacterales</taxon>
        <taxon>Lysobacteraceae</taxon>
        <taxon>Xanthomonas</taxon>
    </lineage>
</organism>
<keyword evidence="1" id="KW-0472">Membrane</keyword>
<dbReference type="EMBL" id="CP000050">
    <property type="protein sequence ID" value="AAY48564.1"/>
    <property type="molecule type" value="Genomic_DNA"/>
</dbReference>
<feature type="transmembrane region" description="Helical" evidence="1">
    <location>
        <begin position="87"/>
        <end position="104"/>
    </location>
</feature>
<reference evidence="2 3" key="1">
    <citation type="journal article" date="2005" name="Genome Res.">
        <title>Comparative and functional genomic analyses of the pathogenicity of phytopathogen Xanthomonas campestris pv. campestris.</title>
        <authorList>
            <person name="Qian W."/>
            <person name="Jia Y."/>
            <person name="Ren S.X."/>
            <person name="He Y.Q."/>
            <person name="Feng J.X."/>
            <person name="Lu L.F."/>
            <person name="Sun Q."/>
            <person name="Ying G."/>
            <person name="Tang D.J."/>
            <person name="Tang H."/>
            <person name="Wu W."/>
            <person name="Hao P."/>
            <person name="Wang L."/>
            <person name="Jiang B.L."/>
            <person name="Zeng S."/>
            <person name="Gu W.Y."/>
            <person name="Lu G."/>
            <person name="Rong L."/>
            <person name="Tian Y."/>
            <person name="Yao Z."/>
            <person name="Fu G."/>
            <person name="Chen B."/>
            <person name="Fang R."/>
            <person name="Qiang B."/>
            <person name="Chen Z."/>
            <person name="Zhao G.P."/>
            <person name="Tang J.L."/>
            <person name="He C."/>
        </authorList>
    </citation>
    <scope>NUCLEOTIDE SEQUENCE [LARGE SCALE GENOMIC DNA]</scope>
    <source>
        <strain evidence="2 3">8004</strain>
    </source>
</reference>
<keyword evidence="1" id="KW-1133">Transmembrane helix</keyword>
<keyword evidence="1" id="KW-0812">Transmembrane</keyword>
<dbReference type="Pfam" id="PF06197">
    <property type="entry name" value="DUF998"/>
    <property type="match status" value="1"/>
</dbReference>
<dbReference type="InterPro" id="IPR009339">
    <property type="entry name" value="DUF998"/>
</dbReference>
<feature type="transmembrane region" description="Helical" evidence="1">
    <location>
        <begin position="150"/>
        <end position="169"/>
    </location>
</feature>
<evidence type="ECO:0000313" key="3">
    <source>
        <dbReference type="Proteomes" id="UP000000420"/>
    </source>
</evidence>
<evidence type="ECO:0000256" key="1">
    <source>
        <dbReference type="SAM" id="Phobius"/>
    </source>
</evidence>
<evidence type="ECO:0000313" key="2">
    <source>
        <dbReference type="EMBL" id="AAY48564.1"/>
    </source>
</evidence>
<protein>
    <recommendedName>
        <fullName evidence="4">DUF998 domain-containing protein</fullName>
    </recommendedName>
</protein>
<accession>A0A0H2X5X3</accession>
<dbReference type="HOGENOM" id="CLU_114574_0_0_6"/>
<dbReference type="AlphaFoldDB" id="A0A0H2X5X3"/>
<feature type="transmembrane region" description="Helical" evidence="1">
    <location>
        <begin position="124"/>
        <end position="143"/>
    </location>
</feature>
<name>A0A0H2X5X3_XANC8</name>
<feature type="transmembrane region" description="Helical" evidence="1">
    <location>
        <begin position="12"/>
        <end position="34"/>
    </location>
</feature>
<dbReference type="Proteomes" id="UP000000420">
    <property type="component" value="Chromosome"/>
</dbReference>
<feature type="transmembrane region" description="Helical" evidence="1">
    <location>
        <begin position="181"/>
        <end position="201"/>
    </location>
</feature>
<feature type="transmembrane region" description="Helical" evidence="1">
    <location>
        <begin position="54"/>
        <end position="75"/>
    </location>
</feature>
<evidence type="ECO:0008006" key="4">
    <source>
        <dbReference type="Google" id="ProtNLM"/>
    </source>
</evidence>
<dbReference type="RefSeq" id="WP_011037751.1">
    <property type="nucleotide sequence ID" value="NC_007086.1"/>
</dbReference>